<evidence type="ECO:0000313" key="2">
    <source>
        <dbReference type="Proteomes" id="UP000266313"/>
    </source>
</evidence>
<dbReference type="KEGG" id="mmai:sS8_0900"/>
<accession>A0A250KMJ8</accession>
<sequence length="125" mass="14690">MLREQWDQNLFVHLGRCNIEVQEPGNGVKYVSIGELVPADEVHDDYLSNEDIPVEIQEKLRDTVFFHVAYNDYIFCSTVIQYLFSKLTHVQDRVWLDNDYGTLIPAETVLREFGINPLWDWRQSA</sequence>
<keyword evidence="2" id="KW-1185">Reference proteome</keyword>
<protein>
    <submittedName>
        <fullName evidence="1">Uncharacterized protein</fullName>
    </submittedName>
</protein>
<name>A0A250KMJ8_9GAMM</name>
<gene>
    <name evidence="1" type="ORF">sS8_0900</name>
</gene>
<organism evidence="1 2">
    <name type="scientific">Methylocaldum marinum</name>
    <dbReference type="NCBI Taxonomy" id="1432792"/>
    <lineage>
        <taxon>Bacteria</taxon>
        <taxon>Pseudomonadati</taxon>
        <taxon>Pseudomonadota</taxon>
        <taxon>Gammaproteobacteria</taxon>
        <taxon>Methylococcales</taxon>
        <taxon>Methylococcaceae</taxon>
        <taxon>Methylocaldum</taxon>
    </lineage>
</organism>
<dbReference type="Proteomes" id="UP000266313">
    <property type="component" value="Chromosome"/>
</dbReference>
<dbReference type="AlphaFoldDB" id="A0A250KMJ8"/>
<evidence type="ECO:0000313" key="1">
    <source>
        <dbReference type="EMBL" id="BBA32865.1"/>
    </source>
</evidence>
<dbReference type="EMBL" id="AP017928">
    <property type="protein sequence ID" value="BBA32865.1"/>
    <property type="molecule type" value="Genomic_DNA"/>
</dbReference>
<proteinExistence type="predicted"/>
<reference evidence="1 2" key="1">
    <citation type="submission" date="2016-12" db="EMBL/GenBank/DDBJ databases">
        <title>Genome sequencing of Methylocaldum marinum.</title>
        <authorList>
            <person name="Takeuchi M."/>
            <person name="Kamagata Y."/>
            <person name="Hiraoka S."/>
            <person name="Oshima K."/>
            <person name="Hattori M."/>
            <person name="Iwasaki W."/>
        </authorList>
    </citation>
    <scope>NUCLEOTIDE SEQUENCE [LARGE SCALE GENOMIC DNA]</scope>
    <source>
        <strain evidence="1 2">S8</strain>
    </source>
</reference>